<evidence type="ECO:0000313" key="3">
    <source>
        <dbReference type="Proteomes" id="UP000614714"/>
    </source>
</evidence>
<sequence>MRPLTLCILLLLASVMAAPALASDLLILQSSRSPVYSEALRGFRAAAKSNEQPLVLSDYAEVDVQRLVREERPRLVVAVGDKALTACRKIREVPVVSMLALSLSQKSQLDHVGGVTMIAPPERYLELFGQLGVKRVGVLYDPKLSGLYLRRAGADAADYGVSLNMEPVRNSRDLQGKLEKLKGEVDLLWLLPDSTVVTTVNMEALLLFSMTEGIPAVTFTSQYLKNGAAASLDIDPHDIGVQAGELTLSLLRSGVYHKVPVLEPRKVRLQVNESVLRKLRLKMPEGR</sequence>
<organism evidence="2 3">
    <name type="scientific">Geomonas anaerohicana</name>
    <dbReference type="NCBI Taxonomy" id="2798583"/>
    <lineage>
        <taxon>Bacteria</taxon>
        <taxon>Pseudomonadati</taxon>
        <taxon>Thermodesulfobacteriota</taxon>
        <taxon>Desulfuromonadia</taxon>
        <taxon>Geobacterales</taxon>
        <taxon>Geobacteraceae</taxon>
        <taxon>Geomonas</taxon>
    </lineage>
</organism>
<accession>A0ABS0YGW0</accession>
<proteinExistence type="predicted"/>
<comment type="caution">
    <text evidence="2">The sequence shown here is derived from an EMBL/GenBank/DDBJ whole genome shotgun (WGS) entry which is preliminary data.</text>
</comment>
<reference evidence="2 3" key="1">
    <citation type="submission" date="2020-12" db="EMBL/GenBank/DDBJ databases">
        <title>Geomonas sp. Red421, isolated from paddy soil.</title>
        <authorList>
            <person name="Xu Z."/>
            <person name="Zhang Z."/>
            <person name="Masuda Y."/>
            <person name="Itoh H."/>
            <person name="Senoo K."/>
        </authorList>
    </citation>
    <scope>NUCLEOTIDE SEQUENCE [LARGE SCALE GENOMIC DNA]</scope>
    <source>
        <strain evidence="2 3">Red421</strain>
    </source>
</reference>
<gene>
    <name evidence="2" type="ORF">JFN91_15095</name>
</gene>
<feature type="signal peptide" evidence="1">
    <location>
        <begin position="1"/>
        <end position="22"/>
    </location>
</feature>
<feature type="chain" id="PRO_5046266094" evidence="1">
    <location>
        <begin position="23"/>
        <end position="287"/>
    </location>
</feature>
<evidence type="ECO:0000313" key="2">
    <source>
        <dbReference type="EMBL" id="MBJ6751540.1"/>
    </source>
</evidence>
<dbReference type="EMBL" id="JAEMHL010000008">
    <property type="protein sequence ID" value="MBJ6751540.1"/>
    <property type="molecule type" value="Genomic_DNA"/>
</dbReference>
<keyword evidence="3" id="KW-1185">Reference proteome</keyword>
<dbReference type="Pfam" id="PF04392">
    <property type="entry name" value="ABC_sub_bind"/>
    <property type="match status" value="1"/>
</dbReference>
<keyword evidence="1" id="KW-0732">Signal</keyword>
<dbReference type="RefSeq" id="WP_199390017.1">
    <property type="nucleotide sequence ID" value="NZ_JAEMHL010000008.1"/>
</dbReference>
<dbReference type="PANTHER" id="PTHR35271">
    <property type="entry name" value="ABC TRANSPORTER, SUBSTRATE-BINDING LIPOPROTEIN-RELATED"/>
    <property type="match status" value="1"/>
</dbReference>
<protein>
    <submittedName>
        <fullName evidence="2">ABC transporter substrate-binding protein</fullName>
    </submittedName>
</protein>
<dbReference type="PANTHER" id="PTHR35271:SF1">
    <property type="entry name" value="ABC TRANSPORTER, SUBSTRATE-BINDING LIPOPROTEIN"/>
    <property type="match status" value="1"/>
</dbReference>
<name>A0ABS0YGW0_9BACT</name>
<dbReference type="Gene3D" id="3.40.50.2300">
    <property type="match status" value="2"/>
</dbReference>
<evidence type="ECO:0000256" key="1">
    <source>
        <dbReference type="SAM" id="SignalP"/>
    </source>
</evidence>
<dbReference type="InterPro" id="IPR007487">
    <property type="entry name" value="ABC_transpt-TYRBP-like"/>
</dbReference>
<dbReference type="Proteomes" id="UP000614714">
    <property type="component" value="Unassembled WGS sequence"/>
</dbReference>